<protein>
    <recommendedName>
        <fullName evidence="8">Chromosome-anchoring protein RacA</fullName>
    </recommendedName>
</protein>
<dbReference type="Gene3D" id="1.10.1660.10">
    <property type="match status" value="1"/>
</dbReference>
<dbReference type="InterPro" id="IPR009061">
    <property type="entry name" value="DNA-bd_dom_put_sf"/>
</dbReference>
<evidence type="ECO:0000256" key="3">
    <source>
        <dbReference type="ARBA" id="ARBA00022829"/>
    </source>
</evidence>
<organism evidence="9 10">
    <name type="scientific">Heyndrickxia sporothermodurans</name>
    <dbReference type="NCBI Taxonomy" id="46224"/>
    <lineage>
        <taxon>Bacteria</taxon>
        <taxon>Bacillati</taxon>
        <taxon>Bacillota</taxon>
        <taxon>Bacilli</taxon>
        <taxon>Bacillales</taxon>
        <taxon>Bacillaceae</taxon>
        <taxon>Heyndrickxia</taxon>
    </lineage>
</organism>
<dbReference type="GO" id="GO:0006355">
    <property type="term" value="P:regulation of DNA-templated transcription"/>
    <property type="evidence" value="ECO:0007669"/>
    <property type="project" value="InterPro"/>
</dbReference>
<evidence type="ECO:0000256" key="2">
    <source>
        <dbReference type="ARBA" id="ARBA00022618"/>
    </source>
</evidence>
<dbReference type="CDD" id="cd04762">
    <property type="entry name" value="HTH_MerR-trunc"/>
    <property type="match status" value="1"/>
</dbReference>
<feature type="DNA-binding region" description="H-T-H motif" evidence="8">
    <location>
        <begin position="3"/>
        <end position="23"/>
    </location>
</feature>
<dbReference type="GO" id="GO:0007059">
    <property type="term" value="P:chromosome segregation"/>
    <property type="evidence" value="ECO:0007669"/>
    <property type="project" value="UniProtKB-UniRule"/>
</dbReference>
<keyword evidence="2 8" id="KW-0132">Cell division</keyword>
<reference evidence="9 10" key="1">
    <citation type="submission" date="2016-01" db="EMBL/GenBank/DDBJ databases">
        <title>Genome Sequences of Twelve Sporeforming Bacillus Species Isolated from Foods.</title>
        <authorList>
            <person name="Berendsen E.M."/>
            <person name="Wells-Bennik M.H."/>
            <person name="Krawcyk A.O."/>
            <person name="De Jong A."/>
            <person name="Holsappel S."/>
            <person name="Eijlander R.T."/>
            <person name="Kuipers O.P."/>
        </authorList>
    </citation>
    <scope>NUCLEOTIDE SEQUENCE [LARGE SCALE GENOMIC DNA]</scope>
    <source>
        <strain evidence="9 10">B4102</strain>
    </source>
</reference>
<dbReference type="HAMAP" id="MF_01170">
    <property type="entry name" value="RacA"/>
    <property type="match status" value="1"/>
</dbReference>
<evidence type="ECO:0000256" key="4">
    <source>
        <dbReference type="ARBA" id="ARBA00022969"/>
    </source>
</evidence>
<evidence type="ECO:0000256" key="7">
    <source>
        <dbReference type="ARBA" id="ARBA00023306"/>
    </source>
</evidence>
<dbReference type="GO" id="GO:0008356">
    <property type="term" value="P:asymmetric cell division"/>
    <property type="evidence" value="ECO:0007669"/>
    <property type="project" value="UniProtKB-UniRule"/>
</dbReference>
<dbReference type="SUPFAM" id="SSF46955">
    <property type="entry name" value="Putative DNA-binding domain"/>
    <property type="match status" value="1"/>
</dbReference>
<evidence type="ECO:0000256" key="8">
    <source>
        <dbReference type="HAMAP-Rule" id="MF_01170"/>
    </source>
</evidence>
<dbReference type="Proteomes" id="UP000075666">
    <property type="component" value="Unassembled WGS sequence"/>
</dbReference>
<dbReference type="RefSeq" id="WP_066228868.1">
    <property type="nucleotide sequence ID" value="NZ_JARMRW010000014.1"/>
</dbReference>
<evidence type="ECO:0000256" key="5">
    <source>
        <dbReference type="ARBA" id="ARBA00023054"/>
    </source>
</evidence>
<keyword evidence="3 8" id="KW-0159">Chromosome partition</keyword>
<feature type="coiled-coil region" evidence="8">
    <location>
        <begin position="83"/>
        <end position="143"/>
    </location>
</feature>
<keyword evidence="6 8" id="KW-0238">DNA-binding</keyword>
<dbReference type="GeneID" id="62500599"/>
<dbReference type="InterPro" id="IPR000551">
    <property type="entry name" value="MerR-type_HTH_dom"/>
</dbReference>
<keyword evidence="5 8" id="KW-0175">Coiled coil</keyword>
<evidence type="ECO:0000313" key="9">
    <source>
        <dbReference type="EMBL" id="KYD09077.1"/>
    </source>
</evidence>
<comment type="subcellular location">
    <subcellularLocation>
        <location evidence="8">Cytoplasm</location>
    </subcellularLocation>
    <text evidence="8">Localizes to cell poles and nucleoid.</text>
</comment>
<gene>
    <name evidence="8" type="primary">racA</name>
    <name evidence="9" type="ORF">B4102_2604</name>
</gene>
<evidence type="ECO:0000256" key="6">
    <source>
        <dbReference type="ARBA" id="ARBA00023125"/>
    </source>
</evidence>
<keyword evidence="4 8" id="KW-0749">Sporulation</keyword>
<comment type="similarity">
    <text evidence="8">Belongs to the RacA family.</text>
</comment>
<dbReference type="STRING" id="46224.B4102_2604"/>
<dbReference type="Pfam" id="PF13411">
    <property type="entry name" value="MerR_1"/>
    <property type="match status" value="1"/>
</dbReference>
<comment type="function">
    <text evidence="8">Required for the formation of axial filaments and for anchoring the origin regions at the cell poles in sporulating cells, thus ensuring proper chromosome segregation in the prespore. Binds in a dispersed manner throughout the chromosome but preferentially to sites clustered in the origin portion of the chromosome, causing condensation of the chromosome and its remodeling into an elongated, anchored structure.</text>
</comment>
<dbReference type="GO" id="GO:0003690">
    <property type="term" value="F:double-stranded DNA binding"/>
    <property type="evidence" value="ECO:0007669"/>
    <property type="project" value="UniProtKB-UniRule"/>
</dbReference>
<dbReference type="OrthoDB" id="2991292at2"/>
<comment type="caution">
    <text evidence="9">The sequence shown here is derived from an EMBL/GenBank/DDBJ whole genome shotgun (WGS) entry which is preliminary data.</text>
</comment>
<sequence>MNTTGVANLLGVSKSTVQRWIKQLDLDMSRNDLGHFDFTEEEISMLKQIQEQVQKGILLQDVVLPPKKTRKGKAVHTVQNPEMETIIEKINDLDRRVNEKADNVVSYQLLSHRRELEELENQVVQLNKRIELLEKKLSEVNQTNAPAKLTNLNQIHEKRKGKKKNIFMMLFGF</sequence>
<proteinExistence type="inferred from homology"/>
<keyword evidence="10" id="KW-1185">Reference proteome</keyword>
<evidence type="ECO:0000313" key="10">
    <source>
        <dbReference type="Proteomes" id="UP000075666"/>
    </source>
</evidence>
<keyword evidence="1 8" id="KW-0963">Cytoplasm</keyword>
<dbReference type="EMBL" id="LQYN01000026">
    <property type="protein sequence ID" value="KYD09077.1"/>
    <property type="molecule type" value="Genomic_DNA"/>
</dbReference>
<dbReference type="GO" id="GO:0030435">
    <property type="term" value="P:sporulation resulting in formation of a cellular spore"/>
    <property type="evidence" value="ECO:0007669"/>
    <property type="project" value="UniProtKB-UniRule"/>
</dbReference>
<keyword evidence="7 8" id="KW-0131">Cell cycle</keyword>
<accession>A0A150L9U0</accession>
<dbReference type="GO" id="GO:0005737">
    <property type="term" value="C:cytoplasm"/>
    <property type="evidence" value="ECO:0007669"/>
    <property type="project" value="UniProtKB-SubCell"/>
</dbReference>
<name>A0A150L9U0_9BACI</name>
<evidence type="ECO:0000256" key="1">
    <source>
        <dbReference type="ARBA" id="ARBA00022490"/>
    </source>
</evidence>
<dbReference type="AlphaFoldDB" id="A0A150L9U0"/>
<dbReference type="GO" id="GO:0030261">
    <property type="term" value="P:chromosome condensation"/>
    <property type="evidence" value="ECO:0007669"/>
    <property type="project" value="UniProtKB-UniRule"/>
</dbReference>
<dbReference type="InterPro" id="IPR023522">
    <property type="entry name" value="Chrosome_anchoring_RacA"/>
</dbReference>
<dbReference type="PATRIC" id="fig|46224.3.peg.1807"/>